<feature type="transmembrane region" description="Helical" evidence="1">
    <location>
        <begin position="20"/>
        <end position="38"/>
    </location>
</feature>
<dbReference type="Proteomes" id="UP000269396">
    <property type="component" value="Unassembled WGS sequence"/>
</dbReference>
<protein>
    <submittedName>
        <fullName evidence="2">Uncharacterized protein</fullName>
    </submittedName>
</protein>
<proteinExistence type="predicted"/>
<sequence length="50" mass="6218">MNTRYSWSFSQYSIHFTFKIQLTMSCAYTLHFYCYFLSRNDVNPQKYRTK</sequence>
<gene>
    <name evidence="2" type="ORF">SMTD_LOCUS12090</name>
</gene>
<evidence type="ECO:0000313" key="3">
    <source>
        <dbReference type="Proteomes" id="UP000269396"/>
    </source>
</evidence>
<dbReference type="AlphaFoldDB" id="A0A3P8IQX7"/>
<keyword evidence="1" id="KW-0472">Membrane</keyword>
<evidence type="ECO:0000313" key="2">
    <source>
        <dbReference type="EMBL" id="VDP60033.1"/>
    </source>
</evidence>
<organism evidence="2 3">
    <name type="scientific">Schistosoma mattheei</name>
    <dbReference type="NCBI Taxonomy" id="31246"/>
    <lineage>
        <taxon>Eukaryota</taxon>
        <taxon>Metazoa</taxon>
        <taxon>Spiralia</taxon>
        <taxon>Lophotrochozoa</taxon>
        <taxon>Platyhelminthes</taxon>
        <taxon>Trematoda</taxon>
        <taxon>Digenea</taxon>
        <taxon>Strigeidida</taxon>
        <taxon>Schistosomatoidea</taxon>
        <taxon>Schistosomatidae</taxon>
        <taxon>Schistosoma</taxon>
    </lineage>
</organism>
<keyword evidence="3" id="KW-1185">Reference proteome</keyword>
<dbReference type="EMBL" id="UZAL01032096">
    <property type="protein sequence ID" value="VDP60033.1"/>
    <property type="molecule type" value="Genomic_DNA"/>
</dbReference>
<reference evidence="2 3" key="1">
    <citation type="submission" date="2018-11" db="EMBL/GenBank/DDBJ databases">
        <authorList>
            <consortium name="Pathogen Informatics"/>
        </authorList>
    </citation>
    <scope>NUCLEOTIDE SEQUENCE [LARGE SCALE GENOMIC DNA]</scope>
    <source>
        <strain>Denwood</strain>
        <strain evidence="3">Zambia</strain>
    </source>
</reference>
<keyword evidence="1" id="KW-1133">Transmembrane helix</keyword>
<evidence type="ECO:0000256" key="1">
    <source>
        <dbReference type="SAM" id="Phobius"/>
    </source>
</evidence>
<keyword evidence="1" id="KW-0812">Transmembrane</keyword>
<accession>A0A3P8IQX7</accession>
<name>A0A3P8IQX7_9TREM</name>